<dbReference type="InterPro" id="IPR027417">
    <property type="entry name" value="P-loop_NTPase"/>
</dbReference>
<evidence type="ECO:0000313" key="4">
    <source>
        <dbReference type="EMBL" id="MBX09117.1"/>
    </source>
</evidence>
<sequence>MVSYVNARAVLGERRNRAEASSSTGSDSSQINGAEWDPKVIVVGPTDSGKSTLLRMLLSWAAKLGWKPTYVDLDIGQGSITIPGCIAATPVELPIDPVEGISLEMPLCLLLWSYNC</sequence>
<feature type="domain" description="Clp1 P-loop" evidence="3">
    <location>
        <begin position="44"/>
        <end position="108"/>
    </location>
</feature>
<dbReference type="GO" id="GO:0006388">
    <property type="term" value="P:tRNA splicing, via endonucleolytic cleavage and ligation"/>
    <property type="evidence" value="ECO:0007669"/>
    <property type="project" value="TreeGrafter"/>
</dbReference>
<dbReference type="EMBL" id="GGEC01028633">
    <property type="protein sequence ID" value="MBX09117.1"/>
    <property type="molecule type" value="Transcribed_RNA"/>
</dbReference>
<dbReference type="SUPFAM" id="SSF52540">
    <property type="entry name" value="P-loop containing nucleoside triphosphate hydrolases"/>
    <property type="match status" value="1"/>
</dbReference>
<dbReference type="InterPro" id="IPR045116">
    <property type="entry name" value="Clp1/Grc3"/>
</dbReference>
<accession>A0A2P2KTV2</accession>
<dbReference type="PANTHER" id="PTHR12755">
    <property type="entry name" value="CLEAVAGE/POLYADENYLATION FACTOR IA SUBUNIT CLP1P"/>
    <property type="match status" value="1"/>
</dbReference>
<reference evidence="4" key="1">
    <citation type="submission" date="2018-02" db="EMBL/GenBank/DDBJ databases">
        <title>Rhizophora mucronata_Transcriptome.</title>
        <authorList>
            <person name="Meera S.P."/>
            <person name="Sreeshan A."/>
            <person name="Augustine A."/>
        </authorList>
    </citation>
    <scope>NUCLEOTIDE SEQUENCE</scope>
    <source>
        <tissue evidence="4">Leaf</tissue>
    </source>
</reference>
<dbReference type="PANTHER" id="PTHR12755:SF6">
    <property type="entry name" value="POLYRIBONUCLEOTIDE 5'-HYDROXYL-KINASE CLP1"/>
    <property type="match status" value="1"/>
</dbReference>
<keyword evidence="2" id="KW-0067">ATP-binding</keyword>
<dbReference type="GO" id="GO:0005634">
    <property type="term" value="C:nucleus"/>
    <property type="evidence" value="ECO:0007669"/>
    <property type="project" value="TreeGrafter"/>
</dbReference>
<proteinExistence type="predicted"/>
<dbReference type="GO" id="GO:0051731">
    <property type="term" value="F:polynucleotide 5'-hydroxyl-kinase activity"/>
    <property type="evidence" value="ECO:0007669"/>
    <property type="project" value="InterPro"/>
</dbReference>
<evidence type="ECO:0000256" key="1">
    <source>
        <dbReference type="ARBA" id="ARBA00022741"/>
    </source>
</evidence>
<keyword evidence="1" id="KW-0547">Nucleotide-binding</keyword>
<dbReference type="InterPro" id="IPR032319">
    <property type="entry name" value="CLP1_P"/>
</dbReference>
<evidence type="ECO:0000259" key="3">
    <source>
        <dbReference type="Pfam" id="PF16575"/>
    </source>
</evidence>
<dbReference type="Gene3D" id="3.40.50.300">
    <property type="entry name" value="P-loop containing nucleotide triphosphate hydrolases"/>
    <property type="match status" value="1"/>
</dbReference>
<organism evidence="4">
    <name type="scientific">Rhizophora mucronata</name>
    <name type="common">Asiatic mangrove</name>
    <dbReference type="NCBI Taxonomy" id="61149"/>
    <lineage>
        <taxon>Eukaryota</taxon>
        <taxon>Viridiplantae</taxon>
        <taxon>Streptophyta</taxon>
        <taxon>Embryophyta</taxon>
        <taxon>Tracheophyta</taxon>
        <taxon>Spermatophyta</taxon>
        <taxon>Magnoliopsida</taxon>
        <taxon>eudicotyledons</taxon>
        <taxon>Gunneridae</taxon>
        <taxon>Pentapetalae</taxon>
        <taxon>rosids</taxon>
        <taxon>fabids</taxon>
        <taxon>Malpighiales</taxon>
        <taxon>Rhizophoraceae</taxon>
        <taxon>Rhizophora</taxon>
    </lineage>
</organism>
<dbReference type="Pfam" id="PF16575">
    <property type="entry name" value="CLP1_P"/>
    <property type="match status" value="1"/>
</dbReference>
<dbReference type="GO" id="GO:0005524">
    <property type="term" value="F:ATP binding"/>
    <property type="evidence" value="ECO:0007669"/>
    <property type="project" value="UniProtKB-KW"/>
</dbReference>
<evidence type="ECO:0000256" key="2">
    <source>
        <dbReference type="ARBA" id="ARBA00022840"/>
    </source>
</evidence>
<protein>
    <submittedName>
        <fullName evidence="4">Uncharacterized protein LOC100805248</fullName>
    </submittedName>
</protein>
<name>A0A2P2KTV2_RHIMU</name>
<dbReference type="AlphaFoldDB" id="A0A2P2KTV2"/>